<protein>
    <submittedName>
        <fullName evidence="1">2017_t:CDS:1</fullName>
    </submittedName>
</protein>
<dbReference type="EMBL" id="CAJVPU010000276">
    <property type="protein sequence ID" value="CAG8445620.1"/>
    <property type="molecule type" value="Genomic_DNA"/>
</dbReference>
<gene>
    <name evidence="1" type="ORF">DHETER_LOCUS543</name>
</gene>
<reference evidence="1" key="1">
    <citation type="submission" date="2021-06" db="EMBL/GenBank/DDBJ databases">
        <authorList>
            <person name="Kallberg Y."/>
            <person name="Tangrot J."/>
            <person name="Rosling A."/>
        </authorList>
    </citation>
    <scope>NUCLEOTIDE SEQUENCE</scope>
    <source>
        <strain evidence="1">IL203A</strain>
    </source>
</reference>
<comment type="caution">
    <text evidence="1">The sequence shown here is derived from an EMBL/GenBank/DDBJ whole genome shotgun (WGS) entry which is preliminary data.</text>
</comment>
<dbReference type="Proteomes" id="UP000789702">
    <property type="component" value="Unassembled WGS sequence"/>
</dbReference>
<name>A0ACA9K121_9GLOM</name>
<proteinExistence type="predicted"/>
<accession>A0ACA9K121</accession>
<sequence>MAGEMERDCLVGYGASMLLMKRSSDQFDVHVLKNVEYTLKNNTLNNFILDSNNTVI</sequence>
<evidence type="ECO:0000313" key="2">
    <source>
        <dbReference type="Proteomes" id="UP000789702"/>
    </source>
</evidence>
<evidence type="ECO:0000313" key="1">
    <source>
        <dbReference type="EMBL" id="CAG8445620.1"/>
    </source>
</evidence>
<organism evidence="1 2">
    <name type="scientific">Dentiscutata heterogama</name>
    <dbReference type="NCBI Taxonomy" id="1316150"/>
    <lineage>
        <taxon>Eukaryota</taxon>
        <taxon>Fungi</taxon>
        <taxon>Fungi incertae sedis</taxon>
        <taxon>Mucoromycota</taxon>
        <taxon>Glomeromycotina</taxon>
        <taxon>Glomeromycetes</taxon>
        <taxon>Diversisporales</taxon>
        <taxon>Gigasporaceae</taxon>
        <taxon>Dentiscutata</taxon>
    </lineage>
</organism>
<keyword evidence="2" id="KW-1185">Reference proteome</keyword>